<reference evidence="1 2" key="1">
    <citation type="submission" date="2019-04" db="EMBL/GenBank/DDBJ databases">
        <title>Draft genome of the big-headed turtle Platysternon megacephalum.</title>
        <authorList>
            <person name="Gong S."/>
        </authorList>
    </citation>
    <scope>NUCLEOTIDE SEQUENCE [LARGE SCALE GENOMIC DNA]</scope>
    <source>
        <strain evidence="1">DO16091913</strain>
        <tissue evidence="1">Muscle</tissue>
    </source>
</reference>
<gene>
    <name evidence="1" type="ORF">DR999_PMT14768</name>
</gene>
<protein>
    <submittedName>
        <fullName evidence="1">Serine/arginine-rich splicing factor 2</fullName>
    </submittedName>
</protein>
<name>A0A4D9E0V2_9SAUR</name>
<evidence type="ECO:0000313" key="1">
    <source>
        <dbReference type="EMBL" id="TFK02877.1"/>
    </source>
</evidence>
<dbReference type="Proteomes" id="UP000297703">
    <property type="component" value="Unassembled WGS sequence"/>
</dbReference>
<evidence type="ECO:0000313" key="2">
    <source>
        <dbReference type="Proteomes" id="UP000297703"/>
    </source>
</evidence>
<sequence>MHAEQYQQHIGLSCKGISFFVCKEHLFESLNLECYFTCESDGGIARSQTSTLEDFTGNTRCRRIGVRTHMDLNRLVSTRYGMTLELEFNRFIPDKVWQNPDIWNSTLMFITTVLVYTSLIKHEEREYLLLNLKKARHLEELSLLA</sequence>
<proteinExistence type="predicted"/>
<dbReference type="EMBL" id="QXTE01000171">
    <property type="protein sequence ID" value="TFK02877.1"/>
    <property type="molecule type" value="Genomic_DNA"/>
</dbReference>
<comment type="caution">
    <text evidence="1">The sequence shown here is derived from an EMBL/GenBank/DDBJ whole genome shotgun (WGS) entry which is preliminary data.</text>
</comment>
<dbReference type="AlphaFoldDB" id="A0A4D9E0V2"/>
<reference evidence="1 2" key="2">
    <citation type="submission" date="2019-04" db="EMBL/GenBank/DDBJ databases">
        <title>The genome sequence of big-headed turtle.</title>
        <authorList>
            <person name="Gong S."/>
        </authorList>
    </citation>
    <scope>NUCLEOTIDE SEQUENCE [LARGE SCALE GENOMIC DNA]</scope>
    <source>
        <strain evidence="1">DO16091913</strain>
        <tissue evidence="1">Muscle</tissue>
    </source>
</reference>
<organism evidence="1 2">
    <name type="scientific">Platysternon megacephalum</name>
    <name type="common">big-headed turtle</name>
    <dbReference type="NCBI Taxonomy" id="55544"/>
    <lineage>
        <taxon>Eukaryota</taxon>
        <taxon>Metazoa</taxon>
        <taxon>Chordata</taxon>
        <taxon>Craniata</taxon>
        <taxon>Vertebrata</taxon>
        <taxon>Euteleostomi</taxon>
        <taxon>Archelosauria</taxon>
        <taxon>Testudinata</taxon>
        <taxon>Testudines</taxon>
        <taxon>Cryptodira</taxon>
        <taxon>Durocryptodira</taxon>
        <taxon>Testudinoidea</taxon>
        <taxon>Platysternidae</taxon>
        <taxon>Platysternon</taxon>
    </lineage>
</organism>
<keyword evidence="2" id="KW-1185">Reference proteome</keyword>
<accession>A0A4D9E0V2</accession>